<accession>A0A4U0P3J3</accession>
<dbReference type="OrthoDB" id="9900925at2"/>
<reference evidence="1 2" key="1">
    <citation type="submission" date="2019-04" db="EMBL/GenBank/DDBJ databases">
        <title>Sphingobacterium olei sp. nov., isolated from oil-contaminated soil.</title>
        <authorList>
            <person name="Liu B."/>
        </authorList>
    </citation>
    <scope>NUCLEOTIDE SEQUENCE [LARGE SCALE GENOMIC DNA]</scope>
    <source>
        <strain evidence="1 2">HAL-9</strain>
    </source>
</reference>
<dbReference type="RefSeq" id="WP_136900146.1">
    <property type="nucleotide sequence ID" value="NZ_SUME01000002.1"/>
</dbReference>
<evidence type="ECO:0000313" key="2">
    <source>
        <dbReference type="Proteomes" id="UP000306808"/>
    </source>
</evidence>
<dbReference type="AlphaFoldDB" id="A0A4U0P3J3"/>
<protein>
    <submittedName>
        <fullName evidence="1">Uncharacterized protein</fullName>
    </submittedName>
</protein>
<gene>
    <name evidence="1" type="ORF">FAZ15_04535</name>
</gene>
<name>A0A4U0P3J3_9SPHI</name>
<organism evidence="1 2">
    <name type="scientific">Sphingobacterium olei</name>
    <dbReference type="NCBI Taxonomy" id="2571155"/>
    <lineage>
        <taxon>Bacteria</taxon>
        <taxon>Pseudomonadati</taxon>
        <taxon>Bacteroidota</taxon>
        <taxon>Sphingobacteriia</taxon>
        <taxon>Sphingobacteriales</taxon>
        <taxon>Sphingobacteriaceae</taxon>
        <taxon>Sphingobacterium</taxon>
    </lineage>
</organism>
<proteinExistence type="predicted"/>
<dbReference type="EMBL" id="SUME01000002">
    <property type="protein sequence ID" value="TJZ61789.1"/>
    <property type="molecule type" value="Genomic_DNA"/>
</dbReference>
<keyword evidence="2" id="KW-1185">Reference proteome</keyword>
<comment type="caution">
    <text evidence="1">The sequence shown here is derived from an EMBL/GenBank/DDBJ whole genome shotgun (WGS) entry which is preliminary data.</text>
</comment>
<dbReference type="Proteomes" id="UP000306808">
    <property type="component" value="Unassembled WGS sequence"/>
</dbReference>
<evidence type="ECO:0000313" key="1">
    <source>
        <dbReference type="EMBL" id="TJZ61789.1"/>
    </source>
</evidence>
<sequence>MKSYKILMILIAGILYTLATKAQTYIQGTAVRPFSEIAYTNTHISTTNRMAYSAAKDEINSFLPARPKIKGFDKMGGEYFLVDGMVLHPSNTSKSHQ</sequence>